<organism evidence="2 3">
    <name type="scientific">Toxocara canis</name>
    <name type="common">Canine roundworm</name>
    <dbReference type="NCBI Taxonomy" id="6265"/>
    <lineage>
        <taxon>Eukaryota</taxon>
        <taxon>Metazoa</taxon>
        <taxon>Ecdysozoa</taxon>
        <taxon>Nematoda</taxon>
        <taxon>Chromadorea</taxon>
        <taxon>Rhabditida</taxon>
        <taxon>Spirurina</taxon>
        <taxon>Ascaridomorpha</taxon>
        <taxon>Ascaridoidea</taxon>
        <taxon>Toxocaridae</taxon>
        <taxon>Toxocara</taxon>
    </lineage>
</organism>
<keyword evidence="2" id="KW-1185">Reference proteome</keyword>
<proteinExistence type="predicted"/>
<protein>
    <submittedName>
        <fullName evidence="3">Secreted protein</fullName>
    </submittedName>
</protein>
<dbReference type="WBParaSite" id="TCNE_0001298501-mRNA-1">
    <property type="protein sequence ID" value="TCNE_0001298501-mRNA-1"/>
    <property type="gene ID" value="TCNE_0001298501"/>
</dbReference>
<evidence type="ECO:0000313" key="3">
    <source>
        <dbReference type="WBParaSite" id="TCNE_0001298501-mRNA-1"/>
    </source>
</evidence>
<gene>
    <name evidence="1" type="ORF">TCNE_LOCUS12985</name>
</gene>
<sequence>MLHAKKMNGLNTSSKGGLWLGAETMSNLRNRCYLVLLLVVELVEVEVEVAGRGRRHSLAQRIPVGLHRADCILEQCKSSLRFIRYQETIIWISDVV</sequence>
<reference evidence="3" key="1">
    <citation type="submission" date="2016-06" db="UniProtKB">
        <authorList>
            <consortium name="WormBaseParasite"/>
        </authorList>
    </citation>
    <scope>IDENTIFICATION</scope>
</reference>
<dbReference type="Proteomes" id="UP000050794">
    <property type="component" value="Unassembled WGS sequence"/>
</dbReference>
<evidence type="ECO:0000313" key="1">
    <source>
        <dbReference type="EMBL" id="VDM44306.1"/>
    </source>
</evidence>
<name>A0A183UWW5_TOXCA</name>
<accession>A0A183UWW5</accession>
<dbReference type="AlphaFoldDB" id="A0A183UWW5"/>
<reference evidence="1 2" key="2">
    <citation type="submission" date="2018-11" db="EMBL/GenBank/DDBJ databases">
        <authorList>
            <consortium name="Pathogen Informatics"/>
        </authorList>
    </citation>
    <scope>NUCLEOTIDE SEQUENCE [LARGE SCALE GENOMIC DNA]</scope>
</reference>
<evidence type="ECO:0000313" key="2">
    <source>
        <dbReference type="Proteomes" id="UP000050794"/>
    </source>
</evidence>
<dbReference type="EMBL" id="UYWY01021507">
    <property type="protein sequence ID" value="VDM44306.1"/>
    <property type="molecule type" value="Genomic_DNA"/>
</dbReference>